<dbReference type="OrthoDB" id="9773354at2"/>
<evidence type="ECO:0000313" key="4">
    <source>
        <dbReference type="Proteomes" id="UP000193834"/>
    </source>
</evidence>
<name>A0A1X7LR28_9BACL</name>
<accession>A0A1X7LR28</accession>
<protein>
    <submittedName>
        <fullName evidence="3">Cupredoxin-like domain-containing protein</fullName>
    </submittedName>
</protein>
<sequence length="151" mass="16839">MSRLWVISRRQLQLGLAAIAFIMVSIAFIKYGALQLSEREAHAAPGETRILHMITGEFKTTLEDGKELETYLFHPGTVYAHDGEQVELRIRGVNGKQHDFVIEGLNKSGTIKKNEETVVTFTAKEGIYRIVCLTHADAAHEGPMIGYIVVD</sequence>
<evidence type="ECO:0000256" key="1">
    <source>
        <dbReference type="SAM" id="Phobius"/>
    </source>
</evidence>
<keyword evidence="1" id="KW-0812">Transmembrane</keyword>
<evidence type="ECO:0000259" key="2">
    <source>
        <dbReference type="Pfam" id="PF13473"/>
    </source>
</evidence>
<dbReference type="SUPFAM" id="SSF49503">
    <property type="entry name" value="Cupredoxins"/>
    <property type="match status" value="1"/>
</dbReference>
<dbReference type="STRING" id="1852522.SAMN06295960_4067"/>
<keyword evidence="1" id="KW-1133">Transmembrane helix</keyword>
<keyword evidence="4" id="KW-1185">Reference proteome</keyword>
<dbReference type="InterPro" id="IPR008972">
    <property type="entry name" value="Cupredoxin"/>
</dbReference>
<dbReference type="Pfam" id="PF13473">
    <property type="entry name" value="Cupredoxin_1"/>
    <property type="match status" value="1"/>
</dbReference>
<proteinExistence type="predicted"/>
<feature type="domain" description="EfeO-type cupredoxin-like" evidence="2">
    <location>
        <begin position="59"/>
        <end position="139"/>
    </location>
</feature>
<feature type="transmembrane region" description="Helical" evidence="1">
    <location>
        <begin position="12"/>
        <end position="33"/>
    </location>
</feature>
<dbReference type="RefSeq" id="WP_085497349.1">
    <property type="nucleotide sequence ID" value="NZ_FXAZ01000006.1"/>
</dbReference>
<dbReference type="Proteomes" id="UP000193834">
    <property type="component" value="Unassembled WGS sequence"/>
</dbReference>
<dbReference type="InterPro" id="IPR028096">
    <property type="entry name" value="EfeO_Cupredoxin"/>
</dbReference>
<gene>
    <name evidence="3" type="ORF">SAMN06295960_4067</name>
</gene>
<dbReference type="Gene3D" id="2.60.40.420">
    <property type="entry name" value="Cupredoxins - blue copper proteins"/>
    <property type="match status" value="1"/>
</dbReference>
<organism evidence="3 4">
    <name type="scientific">Paenibacillus aquistagni</name>
    <dbReference type="NCBI Taxonomy" id="1852522"/>
    <lineage>
        <taxon>Bacteria</taxon>
        <taxon>Bacillati</taxon>
        <taxon>Bacillota</taxon>
        <taxon>Bacilli</taxon>
        <taxon>Bacillales</taxon>
        <taxon>Paenibacillaceae</taxon>
        <taxon>Paenibacillus</taxon>
    </lineage>
</organism>
<dbReference type="EMBL" id="FXAZ01000006">
    <property type="protein sequence ID" value="SMG55954.1"/>
    <property type="molecule type" value="Genomic_DNA"/>
</dbReference>
<evidence type="ECO:0000313" key="3">
    <source>
        <dbReference type="EMBL" id="SMG55954.1"/>
    </source>
</evidence>
<keyword evidence="1" id="KW-0472">Membrane</keyword>
<dbReference type="AlphaFoldDB" id="A0A1X7LR28"/>
<reference evidence="3 4" key="1">
    <citation type="submission" date="2017-04" db="EMBL/GenBank/DDBJ databases">
        <authorList>
            <person name="Afonso C.L."/>
            <person name="Miller P.J."/>
            <person name="Scott M.A."/>
            <person name="Spackman E."/>
            <person name="Goraichik I."/>
            <person name="Dimitrov K.M."/>
            <person name="Suarez D.L."/>
            <person name="Swayne D.E."/>
        </authorList>
    </citation>
    <scope>NUCLEOTIDE SEQUENCE [LARGE SCALE GENOMIC DNA]</scope>
    <source>
        <strain evidence="3 4">11</strain>
    </source>
</reference>